<proteinExistence type="predicted"/>
<sequence length="371" mass="42464">MAKKQQEAFFTPIGLENSTNGKVEKSVDLPEPTEKSHKDLDLSDDDVLSMYEQMYLQRRFEERAMQMYQKGKFGGFLHLYIGQEAVSTGTVFALNDDDDIITAYRDHGWGLVRGVTPKEGMAELFGKETGCSKGKGGSMHFAKVENHFWGGYGIVGGHIPIGGGIAFANKYQENDRVTACFFGDGAVDQGALHETLNMSQLWSLPCIYVVENNGYSMGTSARRHTVNEIHERSKGYGMKSAVFNGMDVFTVYENMRKIAEEVRKDSKPWFVEIRTYRYRGHSMSDPQKYRSKEELEEYQKTDPVERLKKYIIDKKVAGKKKIEEIEERIEEEVLEAIDYAEDSPFPENEALFEDMYADEPHFHDRDDFKGF</sequence>
<dbReference type="InterPro" id="IPR029061">
    <property type="entry name" value="THDP-binding"/>
</dbReference>
<feature type="coiled-coil region" evidence="9">
    <location>
        <begin position="315"/>
        <end position="342"/>
    </location>
</feature>
<feature type="compositionally biased region" description="Basic and acidic residues" evidence="10">
    <location>
        <begin position="22"/>
        <end position="39"/>
    </location>
</feature>
<evidence type="ECO:0000256" key="4">
    <source>
        <dbReference type="ARBA" id="ARBA00014159"/>
    </source>
</evidence>
<evidence type="ECO:0000256" key="3">
    <source>
        <dbReference type="ARBA" id="ARBA00012281"/>
    </source>
</evidence>
<evidence type="ECO:0000256" key="1">
    <source>
        <dbReference type="ARBA" id="ARBA00001964"/>
    </source>
</evidence>
<evidence type="ECO:0000259" key="11">
    <source>
        <dbReference type="Pfam" id="PF00676"/>
    </source>
</evidence>
<evidence type="ECO:0000313" key="13">
    <source>
        <dbReference type="Proteomes" id="UP000245533"/>
    </source>
</evidence>
<evidence type="ECO:0000256" key="7">
    <source>
        <dbReference type="ARBA" id="ARBA00023317"/>
    </source>
</evidence>
<dbReference type="InterPro" id="IPR017597">
    <property type="entry name" value="Pyrv_DH_E1_asu_subgrp-y"/>
</dbReference>
<protein>
    <recommendedName>
        <fullName evidence="4 8">Pyruvate dehydrogenase E1 component subunit alpha</fullName>
        <ecNumber evidence="3 8">1.2.4.1</ecNumber>
    </recommendedName>
</protein>
<dbReference type="InterPro" id="IPR050642">
    <property type="entry name" value="PDH_E1_Alpha_Subunit"/>
</dbReference>
<dbReference type="Pfam" id="PF00676">
    <property type="entry name" value="E1_dh"/>
    <property type="match status" value="1"/>
</dbReference>
<dbReference type="GO" id="GO:0006086">
    <property type="term" value="P:pyruvate decarboxylation to acetyl-CoA"/>
    <property type="evidence" value="ECO:0007669"/>
    <property type="project" value="InterPro"/>
</dbReference>
<dbReference type="PANTHER" id="PTHR11516">
    <property type="entry name" value="PYRUVATE DEHYDROGENASE E1 COMPONENT, ALPHA SUBUNIT BACTERIAL AND ORGANELLAR"/>
    <property type="match status" value="1"/>
</dbReference>
<keyword evidence="7 8" id="KW-0670">Pyruvate</keyword>
<evidence type="ECO:0000313" key="12">
    <source>
        <dbReference type="EMBL" id="PWN06937.1"/>
    </source>
</evidence>
<evidence type="ECO:0000256" key="6">
    <source>
        <dbReference type="ARBA" id="ARBA00023052"/>
    </source>
</evidence>
<evidence type="ECO:0000256" key="9">
    <source>
        <dbReference type="SAM" id="Coils"/>
    </source>
</evidence>
<feature type="region of interest" description="Disordered" evidence="10">
    <location>
        <begin position="1"/>
        <end position="39"/>
    </location>
</feature>
<dbReference type="RefSeq" id="WP_109646286.1">
    <property type="nucleotide sequence ID" value="NZ_QGGB01000005.1"/>
</dbReference>
<dbReference type="Gene3D" id="3.40.50.970">
    <property type="match status" value="1"/>
</dbReference>
<keyword evidence="13" id="KW-1185">Reference proteome</keyword>
<gene>
    <name evidence="8 12" type="primary">pdhA</name>
    <name evidence="12" type="ORF">DDZ15_06595</name>
</gene>
<comment type="subunit">
    <text evidence="2 8">Heterodimer of an alpha and a beta chain.</text>
</comment>
<dbReference type="EMBL" id="QGGB01000005">
    <property type="protein sequence ID" value="PWN06937.1"/>
    <property type="molecule type" value="Genomic_DNA"/>
</dbReference>
<dbReference type="PANTHER" id="PTHR11516:SF60">
    <property type="entry name" value="PYRUVATE DEHYDROGENASE E1 COMPONENT SUBUNIT ALPHA"/>
    <property type="match status" value="1"/>
</dbReference>
<keyword evidence="6 8" id="KW-0786">Thiamine pyrophosphate</keyword>
<dbReference type="NCBIfam" id="TIGR03182">
    <property type="entry name" value="PDH_E1_alph_y"/>
    <property type="match status" value="1"/>
</dbReference>
<name>A0A316TQQ3_9BACT</name>
<evidence type="ECO:0000256" key="5">
    <source>
        <dbReference type="ARBA" id="ARBA00023002"/>
    </source>
</evidence>
<organism evidence="12 13">
    <name type="scientific">Rhodohalobacter mucosus</name>
    <dbReference type="NCBI Taxonomy" id="2079485"/>
    <lineage>
        <taxon>Bacteria</taxon>
        <taxon>Pseudomonadati</taxon>
        <taxon>Balneolota</taxon>
        <taxon>Balneolia</taxon>
        <taxon>Balneolales</taxon>
        <taxon>Balneolaceae</taxon>
        <taxon>Rhodohalobacter</taxon>
    </lineage>
</organism>
<dbReference type="EC" id="1.2.4.1" evidence="3 8"/>
<comment type="cofactor">
    <cofactor evidence="1 8">
        <name>thiamine diphosphate</name>
        <dbReference type="ChEBI" id="CHEBI:58937"/>
    </cofactor>
</comment>
<reference evidence="12 13" key="1">
    <citation type="submission" date="2018-05" db="EMBL/GenBank/DDBJ databases">
        <title>Rhodohalobacter halophilus gen. nov., sp. nov., a moderately halophilic member of the family Balneolaceae.</title>
        <authorList>
            <person name="Liu Z.-W."/>
        </authorList>
    </citation>
    <scope>NUCLEOTIDE SEQUENCE [LARGE SCALE GENOMIC DNA]</scope>
    <source>
        <strain evidence="12 13">8A47</strain>
    </source>
</reference>
<dbReference type="AlphaFoldDB" id="A0A316TQQ3"/>
<keyword evidence="5 8" id="KW-0560">Oxidoreductase</keyword>
<evidence type="ECO:0000256" key="10">
    <source>
        <dbReference type="SAM" id="MobiDB-lite"/>
    </source>
</evidence>
<keyword evidence="9" id="KW-0175">Coiled coil</keyword>
<dbReference type="InterPro" id="IPR001017">
    <property type="entry name" value="DH_E1"/>
</dbReference>
<dbReference type="OrthoDB" id="9766715at2"/>
<evidence type="ECO:0000256" key="2">
    <source>
        <dbReference type="ARBA" id="ARBA00011870"/>
    </source>
</evidence>
<dbReference type="Proteomes" id="UP000245533">
    <property type="component" value="Unassembled WGS sequence"/>
</dbReference>
<comment type="caution">
    <text evidence="12">The sequence shown here is derived from an EMBL/GenBank/DDBJ whole genome shotgun (WGS) entry which is preliminary data.</text>
</comment>
<dbReference type="FunFam" id="3.40.50.970:FF:000013">
    <property type="entry name" value="Pyruvate dehydrogenase E1 component subunit alpha"/>
    <property type="match status" value="1"/>
</dbReference>
<evidence type="ECO:0000256" key="8">
    <source>
        <dbReference type="RuleBase" id="RU361139"/>
    </source>
</evidence>
<comment type="function">
    <text evidence="8">The pyruvate dehydrogenase complex catalyzes the overall conversion of pyruvate to acetyl-CoA and CO(2).</text>
</comment>
<feature type="domain" description="Dehydrogenase E1 component" evidence="11">
    <location>
        <begin position="53"/>
        <end position="347"/>
    </location>
</feature>
<dbReference type="CDD" id="cd02000">
    <property type="entry name" value="TPP_E1_PDC_ADC_BCADC"/>
    <property type="match status" value="1"/>
</dbReference>
<comment type="catalytic activity">
    <reaction evidence="8">
        <text>N(6)-[(R)-lipoyl]-L-lysyl-[protein] + pyruvate + H(+) = N(6)-[(R)-S(8)-acetyldihydrolipoyl]-L-lysyl-[protein] + CO2</text>
        <dbReference type="Rhea" id="RHEA:19189"/>
        <dbReference type="Rhea" id="RHEA-COMP:10474"/>
        <dbReference type="Rhea" id="RHEA-COMP:10478"/>
        <dbReference type="ChEBI" id="CHEBI:15361"/>
        <dbReference type="ChEBI" id="CHEBI:15378"/>
        <dbReference type="ChEBI" id="CHEBI:16526"/>
        <dbReference type="ChEBI" id="CHEBI:83099"/>
        <dbReference type="ChEBI" id="CHEBI:83111"/>
        <dbReference type="EC" id="1.2.4.1"/>
    </reaction>
</comment>
<dbReference type="GO" id="GO:0004739">
    <property type="term" value="F:pyruvate dehydrogenase (acetyl-transferring) activity"/>
    <property type="evidence" value="ECO:0007669"/>
    <property type="project" value="UniProtKB-UniRule"/>
</dbReference>
<dbReference type="SUPFAM" id="SSF52518">
    <property type="entry name" value="Thiamin diphosphate-binding fold (THDP-binding)"/>
    <property type="match status" value="1"/>
</dbReference>
<accession>A0A316TQQ3</accession>